<evidence type="ECO:0000313" key="3">
    <source>
        <dbReference type="Proteomes" id="UP000242519"/>
    </source>
</evidence>
<feature type="region of interest" description="Disordered" evidence="1">
    <location>
        <begin position="442"/>
        <end position="467"/>
    </location>
</feature>
<evidence type="ECO:0000256" key="1">
    <source>
        <dbReference type="SAM" id="MobiDB-lite"/>
    </source>
</evidence>
<organism evidence="2 3">
    <name type="scientific">Diplocarpon coronariae</name>
    <dbReference type="NCBI Taxonomy" id="2795749"/>
    <lineage>
        <taxon>Eukaryota</taxon>
        <taxon>Fungi</taxon>
        <taxon>Dikarya</taxon>
        <taxon>Ascomycota</taxon>
        <taxon>Pezizomycotina</taxon>
        <taxon>Leotiomycetes</taxon>
        <taxon>Helotiales</taxon>
        <taxon>Drepanopezizaceae</taxon>
        <taxon>Diplocarpon</taxon>
    </lineage>
</organism>
<dbReference type="EMBL" id="MZNU01000061">
    <property type="protein sequence ID" value="OWP05643.1"/>
    <property type="molecule type" value="Genomic_DNA"/>
</dbReference>
<reference evidence="2 3" key="1">
    <citation type="submission" date="2017-04" db="EMBL/GenBank/DDBJ databases">
        <title>Draft genome sequence of Marssonina coronaria NL1: causal agent of apple blotch.</title>
        <authorList>
            <person name="Cheng Q."/>
        </authorList>
    </citation>
    <scope>NUCLEOTIDE SEQUENCE [LARGE SCALE GENOMIC DNA]</scope>
    <source>
        <strain evidence="2 3">NL1</strain>
    </source>
</reference>
<sequence length="467" mass="53593">MREMWKKLRSYTIPRGRVIDIVSDNMSDSYFSYRSQIPNLLHVCRGSREIDCLFDDYLGSPGPEAIEPGEPLMIEIPFDKVPAINVSCEFELTRITGPVARHEAGNIRRIALPSSFLSLYAEEDLIEAFRRLFNTFTSFGYLILNAEEPEPLTPGEILFFGVGVLLPVGMERRVRSVARGGVKRPIDSRHKHSTCSGSYVTGRQKLVRKPEKNDPMAIVLIAKKWRGENVTEWIRRFKSFEQMRRSFVPRYEDEVGFQDSYQAVYRAVDLTGGKSKEIAQADKTKKNPKNEKNKKLLRRADKTKKNPKDEKNKKLLRRTRPRRVRRTRRTRNCSGGQDQEESEEREEQEIAQADKTKKSPKNKKHKKLQKGGGAKEGEWHGEGEETDDEERQAPCDDPDRLNALEDTEFNVVRAAKTQLRQEEDLYSEELLQRASKSLLENGCEQDDTRPTYNGQGGGQKGILLDRG</sequence>
<protein>
    <submittedName>
        <fullName evidence="2">Uncharacterized protein</fullName>
    </submittedName>
</protein>
<comment type="caution">
    <text evidence="2">The sequence shown here is derived from an EMBL/GenBank/DDBJ whole genome shotgun (WGS) entry which is preliminary data.</text>
</comment>
<feature type="region of interest" description="Disordered" evidence="1">
    <location>
        <begin position="278"/>
        <end position="406"/>
    </location>
</feature>
<proteinExistence type="predicted"/>
<feature type="compositionally biased region" description="Basic residues" evidence="1">
    <location>
        <begin position="358"/>
        <end position="369"/>
    </location>
</feature>
<evidence type="ECO:0000313" key="2">
    <source>
        <dbReference type="EMBL" id="OWP05643.1"/>
    </source>
</evidence>
<name>A0A218ZDN6_9HELO</name>
<dbReference type="InParanoid" id="A0A218ZDN6"/>
<feature type="compositionally biased region" description="Basic and acidic residues" evidence="1">
    <location>
        <begin position="373"/>
        <end position="383"/>
    </location>
</feature>
<feature type="compositionally biased region" description="Basic residues" evidence="1">
    <location>
        <begin position="314"/>
        <end position="331"/>
    </location>
</feature>
<feature type="compositionally biased region" description="Basic and acidic residues" evidence="1">
    <location>
        <begin position="278"/>
        <end position="313"/>
    </location>
</feature>
<accession>A0A218ZDN6</accession>
<feature type="compositionally biased region" description="Basic and acidic residues" evidence="1">
    <location>
        <begin position="391"/>
        <end position="403"/>
    </location>
</feature>
<keyword evidence="3" id="KW-1185">Reference proteome</keyword>
<dbReference type="OrthoDB" id="3513892at2759"/>
<gene>
    <name evidence="2" type="ORF">B2J93_1692</name>
</gene>
<feature type="compositionally biased region" description="Acidic residues" evidence="1">
    <location>
        <begin position="338"/>
        <end position="349"/>
    </location>
</feature>
<dbReference type="Proteomes" id="UP000242519">
    <property type="component" value="Unassembled WGS sequence"/>
</dbReference>
<dbReference type="AlphaFoldDB" id="A0A218ZDN6"/>